<organism evidence="2 3">
    <name type="scientific">Clonostachys rhizophaga</name>
    <dbReference type="NCBI Taxonomy" id="160324"/>
    <lineage>
        <taxon>Eukaryota</taxon>
        <taxon>Fungi</taxon>
        <taxon>Dikarya</taxon>
        <taxon>Ascomycota</taxon>
        <taxon>Pezizomycotina</taxon>
        <taxon>Sordariomycetes</taxon>
        <taxon>Hypocreomycetidae</taxon>
        <taxon>Hypocreales</taxon>
        <taxon>Bionectriaceae</taxon>
        <taxon>Clonostachys</taxon>
    </lineage>
</organism>
<dbReference type="Proteomes" id="UP000696573">
    <property type="component" value="Unassembled WGS sequence"/>
</dbReference>
<feature type="region of interest" description="Disordered" evidence="1">
    <location>
        <begin position="402"/>
        <end position="429"/>
    </location>
</feature>
<dbReference type="EMBL" id="CABFNQ020000561">
    <property type="protein sequence ID" value="CAH0019540.1"/>
    <property type="molecule type" value="Genomic_DNA"/>
</dbReference>
<accession>A0A9N9YIT4</accession>
<evidence type="ECO:0000256" key="1">
    <source>
        <dbReference type="SAM" id="MobiDB-lite"/>
    </source>
</evidence>
<evidence type="ECO:0008006" key="4">
    <source>
        <dbReference type="Google" id="ProtNLM"/>
    </source>
</evidence>
<gene>
    <name evidence="2" type="ORF">CRHIZ90672A_00018946</name>
</gene>
<evidence type="ECO:0000313" key="3">
    <source>
        <dbReference type="Proteomes" id="UP000696573"/>
    </source>
</evidence>
<dbReference type="PANTHER" id="PTHR37535:SF3">
    <property type="entry name" value="FLUG DOMAIN-CONTAINING PROTEIN"/>
    <property type="match status" value="1"/>
</dbReference>
<keyword evidence="3" id="KW-1185">Reference proteome</keyword>
<dbReference type="OrthoDB" id="4485682at2759"/>
<proteinExistence type="predicted"/>
<reference evidence="2" key="1">
    <citation type="submission" date="2021-10" db="EMBL/GenBank/DDBJ databases">
        <authorList>
            <person name="Piombo E."/>
        </authorList>
    </citation>
    <scope>NUCLEOTIDE SEQUENCE</scope>
</reference>
<evidence type="ECO:0000313" key="2">
    <source>
        <dbReference type="EMBL" id="CAH0019540.1"/>
    </source>
</evidence>
<name>A0A9N9YIT4_9HYPO</name>
<dbReference type="Pfam" id="PF11917">
    <property type="entry name" value="DUF3435"/>
    <property type="match status" value="2"/>
</dbReference>
<comment type="caution">
    <text evidence="2">The sequence shown here is derived from an EMBL/GenBank/DDBJ whole genome shotgun (WGS) entry which is preliminary data.</text>
</comment>
<dbReference type="PANTHER" id="PTHR37535">
    <property type="entry name" value="FLUG DOMAIN PROTEIN"/>
    <property type="match status" value="1"/>
</dbReference>
<dbReference type="InterPro" id="IPR021842">
    <property type="entry name" value="DUF3435"/>
</dbReference>
<sequence>MSTPHEGNAVFLQNFAVQQAQRRATNQKPIFSIDEHAAHRAQLTDVVFIKPKYSDETEINVAGIFRKWVRYCTDLKVGDWKATIQNLKRETTQDFVLHMCERYNITSWGSMAEYIRQFQQLYTNINGQYMDRNHSKEVYKYYRRVCVPRFGHRAPNIDGKPVLNVDNLCVILTFNIAFDTSIFPGERHRINLAGCYQLLCYTGARPAELVDGERKKPKDGSLEEVFGHKVGQLPSSENSESSVMSPDERAKLVEGLLTHETMGRGRPKALCYEDILMMIVRHPVTGRCIPAMAIKFIYHKGADNKPKPTIFFFTPARKLLFCAVSTILALALHDNAFDAPSLTTASAIFGSKPPSFKDAVALRWKASKLKIPVFRRYRGATLSDYEAMLYSKLRDDISAQSLDSGHEKPWTPRFARRGAGNAANGDATDSVRDQMMRHDPQFATFHHAYLNEIANFDLQNAFLEEEKQSQLFRLFAHVSLTRDPRATADMVPEDVWANLPPDPEIVELEEQRAELKQGNYRIDGHPNEEKIRQLTEKIRKRRAQRDKQVVKQYREHYFYHRPTWDIERQARGEREEEYIEPIINVTIPERARLAEIFCHQPDDLAEDQIFQLKIEAVGLMVALCGKRETVKRNHVQRIAKACPPVKVEPLEIEHELPSSPDLFPLLLGAAQCPDCVGDERLSCEERTFTYCRPTVMNDHFDDQHLVKREQAERSGENIRCEHPKCRDLKFKHVNHFRSHVQKVHGVTLRSSEQEYIRQFQQLYTTVTGQYMGRNDAKEVYKYYRQVLAPRFGHRAPNIDGKPVLNVDNLRVILTFNIAYDTSIFPGERHRINLAGCYQLLCYTGARPAELFVQSLPSDADDIDEDNSPLLDKGSKLKRRGRPKALCYEDVQMLIVRHPITGRCMPAMAVKFVHHKGADKKPKPTIFYFTPTRKILFCAISTIIALALHDDAFDAASLTDAKSIFRSKPPRFKECTPLRWKASKLKTPVFRWYHGATLSHTDAMLYSKLRDDIGQQSLDSGHERRWTPRFTRRGAANAANGDTPDTVRDQMMRHNPQFVTFHHAYLNEIANFDIQNAFLEEEKETQLFRLFAHVSLTRDPRATSDMVPKEVWAGLAPDPNIQKLEQQRATLREGNYQIEGHQDEKRIRKLTNEIRLKRAQRQKEVVKAYREHYFYHRPTWDIEMQARGEEEEEYVEPVIDIIIPTRARLAEILCYQPDNLNEDQTLQCRIEAIDLMVALCDKRETVKRDRVQLRASPEPPIKVESPGGYGEVAPSPDPFPLLLGAAQCPDCIGDEGLSHEERTFTYCRPTVRNDHFDDQHLAGREQAEKQGQAIKCEHPKCRHIDFQHLDHFRSHVQQQHGITLRTSNQVEQRRLRKARRRRMVKAY</sequence>
<protein>
    <recommendedName>
        <fullName evidence="4">FluG domain-containing protein</fullName>
    </recommendedName>
</protein>